<proteinExistence type="predicted"/>
<sequence>MSRGTNRPAMRRALRLQSITERRARRVGFPPQRGRDIFVERCVERAGRAEHRDAGRGRLHARPALAWCGRSGGGRGRFARAGAAGSRGFQGRGLVRHRAIVVRVAFDGRRGIARATTIGRRCRLTRSLILRSAY</sequence>
<evidence type="ECO:0000313" key="1">
    <source>
        <dbReference type="EMBL" id="AAU45905.1"/>
    </source>
</evidence>
<dbReference type="AlphaFoldDB" id="A0A0H2WAF9"/>
<dbReference type="KEGG" id="bma:BMAA1670"/>
<gene>
    <name evidence="1" type="ordered locus">BMAA1670</name>
</gene>
<accession>A0A0H2WAF9</accession>
<organism evidence="1 2">
    <name type="scientific">Burkholderia mallei (strain ATCC 23344)</name>
    <dbReference type="NCBI Taxonomy" id="243160"/>
    <lineage>
        <taxon>Bacteria</taxon>
        <taxon>Pseudomonadati</taxon>
        <taxon>Pseudomonadota</taxon>
        <taxon>Betaproteobacteria</taxon>
        <taxon>Burkholderiales</taxon>
        <taxon>Burkholderiaceae</taxon>
        <taxon>Burkholderia</taxon>
        <taxon>pseudomallei group</taxon>
    </lineage>
</organism>
<dbReference type="Proteomes" id="UP000006693">
    <property type="component" value="Chromosome 2"/>
</dbReference>
<dbReference type="HOGENOM" id="CLU_1892253_0_0_4"/>
<protein>
    <submittedName>
        <fullName evidence="1">Uncharacterized protein</fullName>
    </submittedName>
</protein>
<evidence type="ECO:0000313" key="2">
    <source>
        <dbReference type="Proteomes" id="UP000006693"/>
    </source>
</evidence>
<dbReference type="EMBL" id="CP000011">
    <property type="protein sequence ID" value="AAU45905.1"/>
    <property type="molecule type" value="Genomic_DNA"/>
</dbReference>
<keyword evidence="2" id="KW-1185">Reference proteome</keyword>
<reference evidence="1 2" key="1">
    <citation type="journal article" date="2004" name="Proc. Natl. Acad. Sci. U.S.A.">
        <title>Structural flexibility in the Burkholderia mallei genome.</title>
        <authorList>
            <person name="Nierman W.C."/>
            <person name="DeShazer D."/>
            <person name="Kim H.S."/>
            <person name="Tettelin H."/>
            <person name="Nelson K.E."/>
            <person name="Feldblyum T."/>
            <person name="Ulrich R.L."/>
            <person name="Ronning C.M."/>
            <person name="Brinkac L.M."/>
            <person name="Daugherty S.C."/>
            <person name="Davidsen T.D."/>
            <person name="Deboy R.T."/>
            <person name="Dimitrov G."/>
            <person name="Dodson R.J."/>
            <person name="Durkin A.S."/>
            <person name="Gwinn M.L."/>
            <person name="Haft D.H."/>
            <person name="Khouri H."/>
            <person name="Kolonay J.F."/>
            <person name="Madupu R."/>
            <person name="Mohammoud Y."/>
            <person name="Nelson W.C."/>
            <person name="Radune D."/>
            <person name="Romero C.M."/>
            <person name="Sarria S."/>
            <person name="Selengut J."/>
            <person name="Shamblin C."/>
            <person name="Sullivan S.A."/>
            <person name="White O."/>
            <person name="Yu Y."/>
            <person name="Zafar N."/>
            <person name="Zhou L."/>
            <person name="Fraser C.M."/>
        </authorList>
    </citation>
    <scope>NUCLEOTIDE SEQUENCE [LARGE SCALE GENOMIC DNA]</scope>
    <source>
        <strain evidence="1 2">ATCC 23344</strain>
    </source>
</reference>
<name>A0A0H2WAF9_BURMA</name>